<evidence type="ECO:0000256" key="3">
    <source>
        <dbReference type="ARBA" id="ARBA00022448"/>
    </source>
</evidence>
<comment type="subcellular location">
    <subcellularLocation>
        <location evidence="1">Golgi apparatus membrane</location>
        <topology evidence="1">Single-pass type IV membrane protein</topology>
    </subcellularLocation>
</comment>
<evidence type="ECO:0000256" key="2">
    <source>
        <dbReference type="ARBA" id="ARBA00008473"/>
    </source>
</evidence>
<evidence type="ECO:0000256" key="4">
    <source>
        <dbReference type="ARBA" id="ARBA00022692"/>
    </source>
</evidence>
<reference evidence="11" key="1">
    <citation type="journal article" date="2014" name="Genome Biol. Evol.">
        <title>Gene Loss Rather Than Gene Gain Is Associated with a Host Jump from Monocots to Dicots in the Smut Fungus Melanopsichium pennsylvanicum.</title>
        <authorList>
            <person name="Sharma R."/>
            <person name="Mishra B."/>
            <person name="Runge F."/>
            <person name="Thines M."/>
        </authorList>
    </citation>
    <scope>NUCLEOTIDE SEQUENCE</scope>
    <source>
        <strain evidence="11">4</strain>
    </source>
</reference>
<dbReference type="PANTHER" id="PTHR21094">
    <property type="entry name" value="GOS-28 SNARE- RELATED"/>
    <property type="match status" value="1"/>
</dbReference>
<dbReference type="GO" id="GO:0005797">
    <property type="term" value="C:Golgi medial cisterna"/>
    <property type="evidence" value="ECO:0007669"/>
    <property type="project" value="TreeGrafter"/>
</dbReference>
<keyword evidence="5" id="KW-0653">Protein transport</keyword>
<feature type="coiled-coil region" evidence="9">
    <location>
        <begin position="70"/>
        <end position="104"/>
    </location>
</feature>
<organism evidence="11">
    <name type="scientific">Melanopsichium pennsylvanicum 4</name>
    <dbReference type="NCBI Taxonomy" id="1398559"/>
    <lineage>
        <taxon>Eukaryota</taxon>
        <taxon>Fungi</taxon>
        <taxon>Dikarya</taxon>
        <taxon>Basidiomycota</taxon>
        <taxon>Ustilaginomycotina</taxon>
        <taxon>Ustilaginomycetes</taxon>
        <taxon>Ustilaginales</taxon>
        <taxon>Ustilaginaceae</taxon>
        <taxon>Melanopsichium</taxon>
    </lineage>
</organism>
<evidence type="ECO:0000256" key="6">
    <source>
        <dbReference type="ARBA" id="ARBA00022989"/>
    </source>
</evidence>
<sequence length="263" mass="29016">MSDSQSWDILRRKTRNLESTIDARLTSYSQLVSKIARSADGASTSSSSAGGIYADHTTLDMEGSAGGSSLASHTNTKHELNNEHVELEIELDNLINQLSEAVDALTTKLDDPSVPPTTAQLHAVQRHREVLFDFTRDYRRSKSNVRHAIDRRDLLGNVQGDIDAYKLAHASDADALLAERGRIDNSHSMIDRTLEQAYATRSEFADQTSTIQAISSRMTSTAAQVPGLNSIITLIGRRRRRDSVIMGCLIGTLTVLLLMFTFR</sequence>
<evidence type="ECO:0000256" key="1">
    <source>
        <dbReference type="ARBA" id="ARBA00004409"/>
    </source>
</evidence>
<dbReference type="PIRSF" id="PIRSF027109">
    <property type="entry name" value="Golgi_SNARE"/>
    <property type="match status" value="1"/>
</dbReference>
<evidence type="ECO:0000256" key="9">
    <source>
        <dbReference type="SAM" id="Coils"/>
    </source>
</evidence>
<protein>
    <submittedName>
        <fullName evidence="11">Related to SNARE protein of Golgi compartment</fullName>
    </submittedName>
</protein>
<keyword evidence="7" id="KW-0333">Golgi apparatus</keyword>
<evidence type="ECO:0000256" key="7">
    <source>
        <dbReference type="ARBA" id="ARBA00023034"/>
    </source>
</evidence>
<keyword evidence="6 10" id="KW-1133">Transmembrane helix</keyword>
<keyword evidence="4 10" id="KW-0812">Transmembrane</keyword>
<dbReference type="EMBL" id="HG529589">
    <property type="protein sequence ID" value="CDI53692.1"/>
    <property type="molecule type" value="Genomic_DNA"/>
</dbReference>
<dbReference type="AlphaFoldDB" id="A0A077R4C8"/>
<evidence type="ECO:0000313" key="11">
    <source>
        <dbReference type="EMBL" id="CDI53692.1"/>
    </source>
</evidence>
<feature type="transmembrane region" description="Helical" evidence="10">
    <location>
        <begin position="244"/>
        <end position="262"/>
    </location>
</feature>
<dbReference type="GO" id="GO:0006888">
    <property type="term" value="P:endoplasmic reticulum to Golgi vesicle-mediated transport"/>
    <property type="evidence" value="ECO:0007669"/>
    <property type="project" value="InterPro"/>
</dbReference>
<accession>A0A077R4C8</accession>
<evidence type="ECO:0000256" key="8">
    <source>
        <dbReference type="ARBA" id="ARBA00023136"/>
    </source>
</evidence>
<keyword evidence="8 10" id="KW-0472">Membrane</keyword>
<dbReference type="GO" id="GO:0000139">
    <property type="term" value="C:Golgi membrane"/>
    <property type="evidence" value="ECO:0007669"/>
    <property type="project" value="UniProtKB-SubCell"/>
</dbReference>
<keyword evidence="3" id="KW-0813">Transport</keyword>
<dbReference type="PANTHER" id="PTHR21094:SF2">
    <property type="entry name" value="GOLGI SNAP RECEPTOR COMPLEX MEMBER 1"/>
    <property type="match status" value="1"/>
</dbReference>
<dbReference type="InterPro" id="IPR023601">
    <property type="entry name" value="Golgi_SNAP_su1"/>
</dbReference>
<dbReference type="GO" id="GO:0048219">
    <property type="term" value="P:inter-Golgi cisterna vesicle-mediated transport"/>
    <property type="evidence" value="ECO:0007669"/>
    <property type="project" value="TreeGrafter"/>
</dbReference>
<dbReference type="Pfam" id="PF12352">
    <property type="entry name" value="V-SNARE_C"/>
    <property type="match status" value="1"/>
</dbReference>
<dbReference type="GO" id="GO:0006906">
    <property type="term" value="P:vesicle fusion"/>
    <property type="evidence" value="ECO:0007669"/>
    <property type="project" value="TreeGrafter"/>
</dbReference>
<evidence type="ECO:0000256" key="10">
    <source>
        <dbReference type="SAM" id="Phobius"/>
    </source>
</evidence>
<dbReference type="GO" id="GO:0015031">
    <property type="term" value="P:protein transport"/>
    <property type="evidence" value="ECO:0007669"/>
    <property type="project" value="UniProtKB-KW"/>
</dbReference>
<evidence type="ECO:0000256" key="5">
    <source>
        <dbReference type="ARBA" id="ARBA00022927"/>
    </source>
</evidence>
<dbReference type="GO" id="GO:0005484">
    <property type="term" value="F:SNAP receptor activity"/>
    <property type="evidence" value="ECO:0007669"/>
    <property type="project" value="TreeGrafter"/>
</dbReference>
<comment type="similarity">
    <text evidence="2">Belongs to the GOSR1 family.</text>
</comment>
<keyword evidence="9" id="KW-0175">Coiled coil</keyword>
<proteinExistence type="inferred from homology"/>
<name>A0A077R4C8_9BASI</name>
<dbReference type="GO" id="GO:0031201">
    <property type="term" value="C:SNARE complex"/>
    <property type="evidence" value="ECO:0007669"/>
    <property type="project" value="TreeGrafter"/>
</dbReference>
<dbReference type="GO" id="GO:0005801">
    <property type="term" value="C:cis-Golgi network"/>
    <property type="evidence" value="ECO:0007669"/>
    <property type="project" value="InterPro"/>
</dbReference>